<dbReference type="GO" id="GO:0005524">
    <property type="term" value="F:ATP binding"/>
    <property type="evidence" value="ECO:0007669"/>
    <property type="project" value="InterPro"/>
</dbReference>
<evidence type="ECO:0000256" key="4">
    <source>
        <dbReference type="SAM" id="Phobius"/>
    </source>
</evidence>
<feature type="repeat" description="ANK" evidence="3">
    <location>
        <begin position="599"/>
        <end position="631"/>
    </location>
</feature>
<dbReference type="GO" id="GO:0004672">
    <property type="term" value="F:protein kinase activity"/>
    <property type="evidence" value="ECO:0007669"/>
    <property type="project" value="InterPro"/>
</dbReference>
<dbReference type="PANTHER" id="PTHR24198:SF165">
    <property type="entry name" value="ANKYRIN REPEAT-CONTAINING PROTEIN-RELATED"/>
    <property type="match status" value="1"/>
</dbReference>
<feature type="repeat" description="ANK" evidence="3">
    <location>
        <begin position="999"/>
        <end position="1031"/>
    </location>
</feature>
<dbReference type="PROSITE" id="PS50088">
    <property type="entry name" value="ANK_REPEAT"/>
    <property type="match status" value="12"/>
</dbReference>
<accession>A0A1I8JJ02</accession>
<name>A0A1I8JJ02_9PLAT</name>
<dbReference type="SMART" id="SM00248">
    <property type="entry name" value="ANK"/>
    <property type="match status" value="33"/>
</dbReference>
<feature type="transmembrane region" description="Helical" evidence="4">
    <location>
        <begin position="136"/>
        <end position="156"/>
    </location>
</feature>
<dbReference type="SMART" id="SM00220">
    <property type="entry name" value="S_TKc"/>
    <property type="match status" value="1"/>
</dbReference>
<feature type="repeat" description="ANK" evidence="3">
    <location>
        <begin position="834"/>
        <end position="866"/>
    </location>
</feature>
<feature type="transmembrane region" description="Helical" evidence="4">
    <location>
        <begin position="67"/>
        <end position="86"/>
    </location>
</feature>
<feature type="repeat" description="ANK" evidence="3">
    <location>
        <begin position="1616"/>
        <end position="1648"/>
    </location>
</feature>
<evidence type="ECO:0000259" key="5">
    <source>
        <dbReference type="PROSITE" id="PS50011"/>
    </source>
</evidence>
<feature type="repeat" description="ANK" evidence="3">
    <location>
        <begin position="1649"/>
        <end position="1681"/>
    </location>
</feature>
<keyword evidence="4" id="KW-1133">Transmembrane helix</keyword>
<dbReference type="PROSITE" id="PS50297">
    <property type="entry name" value="ANK_REP_REGION"/>
    <property type="match status" value="10"/>
</dbReference>
<feature type="transmembrane region" description="Helical" evidence="4">
    <location>
        <begin position="98"/>
        <end position="124"/>
    </location>
</feature>
<keyword evidence="2 3" id="KW-0040">ANK repeat</keyword>
<dbReference type="Pfam" id="PF00069">
    <property type="entry name" value="Pkinase"/>
    <property type="match status" value="1"/>
</dbReference>
<dbReference type="Pfam" id="PF00023">
    <property type="entry name" value="Ank"/>
    <property type="match status" value="1"/>
</dbReference>
<keyword evidence="4" id="KW-0472">Membrane</keyword>
<dbReference type="InterPro" id="IPR011009">
    <property type="entry name" value="Kinase-like_dom_sf"/>
</dbReference>
<evidence type="ECO:0000256" key="2">
    <source>
        <dbReference type="ARBA" id="ARBA00023043"/>
    </source>
</evidence>
<dbReference type="PROSITE" id="PS50011">
    <property type="entry name" value="PROTEIN_KINASE_DOM"/>
    <property type="match status" value="1"/>
</dbReference>
<feature type="repeat" description="ANK" evidence="3">
    <location>
        <begin position="1143"/>
        <end position="1175"/>
    </location>
</feature>
<dbReference type="Pfam" id="PF12796">
    <property type="entry name" value="Ank_2"/>
    <property type="match status" value="8"/>
</dbReference>
<feature type="repeat" description="ANK" evidence="3">
    <location>
        <begin position="729"/>
        <end position="761"/>
    </location>
</feature>
<evidence type="ECO:0000313" key="6">
    <source>
        <dbReference type="Proteomes" id="UP000095280"/>
    </source>
</evidence>
<protein>
    <submittedName>
        <fullName evidence="7">Protein kinase domain-containing protein</fullName>
    </submittedName>
</protein>
<dbReference type="InterPro" id="IPR002110">
    <property type="entry name" value="Ankyrin_rpt"/>
</dbReference>
<evidence type="ECO:0000256" key="3">
    <source>
        <dbReference type="PROSITE-ProRule" id="PRU00023"/>
    </source>
</evidence>
<feature type="domain" description="Protein kinase" evidence="5">
    <location>
        <begin position="1800"/>
        <end position="2101"/>
    </location>
</feature>
<dbReference type="WBParaSite" id="maker-uti_cns_0048157-snap-gene-0.27-mRNA-1">
    <property type="protein sequence ID" value="maker-uti_cns_0048157-snap-gene-0.27-mRNA-1"/>
    <property type="gene ID" value="maker-uti_cns_0048157-snap-gene-0.27"/>
</dbReference>
<evidence type="ECO:0000313" key="7">
    <source>
        <dbReference type="WBParaSite" id="maker-uti_cns_0048157-snap-gene-0.27-mRNA-1"/>
    </source>
</evidence>
<dbReference type="SUPFAM" id="SSF56112">
    <property type="entry name" value="Protein kinase-like (PK-like)"/>
    <property type="match status" value="1"/>
</dbReference>
<dbReference type="Pfam" id="PF25085">
    <property type="entry name" value="DUF7802"/>
    <property type="match status" value="1"/>
</dbReference>
<dbReference type="PANTHER" id="PTHR24198">
    <property type="entry name" value="ANKYRIN REPEAT AND PROTEIN KINASE DOMAIN-CONTAINING PROTEIN"/>
    <property type="match status" value="1"/>
</dbReference>
<proteinExistence type="predicted"/>
<reference evidence="7" key="1">
    <citation type="submission" date="2016-11" db="UniProtKB">
        <authorList>
            <consortium name="WormBaseParasite"/>
        </authorList>
    </citation>
    <scope>IDENTIFICATION</scope>
</reference>
<feature type="repeat" description="ANK" evidence="3">
    <location>
        <begin position="632"/>
        <end position="664"/>
    </location>
</feature>
<feature type="repeat" description="ANK" evidence="3">
    <location>
        <begin position="1546"/>
        <end position="1572"/>
    </location>
</feature>
<keyword evidence="1" id="KW-0677">Repeat</keyword>
<feature type="repeat" description="ANK" evidence="3">
    <location>
        <begin position="462"/>
        <end position="494"/>
    </location>
</feature>
<feature type="repeat" description="ANK" evidence="3">
    <location>
        <begin position="966"/>
        <end position="998"/>
    </location>
</feature>
<feature type="repeat" description="ANK" evidence="3">
    <location>
        <begin position="933"/>
        <end position="965"/>
    </location>
</feature>
<feature type="transmembrane region" description="Helical" evidence="4">
    <location>
        <begin position="25"/>
        <end position="47"/>
    </location>
</feature>
<sequence length="2113" mass="231102">LLSLELTTLSLYSLLILHAIRRRKLSVLLAATISGAVNEVVFTSLPIVNNFWHAQAWLMLGPRLPAWQPALYGLFIYVACQSADILHSFGWNSRIGRAAVAGILAFLLLFPMDAVCVRFVAYTWHDSDPLLADRVMGVAAGNGMFAVAFPFCFAALTASSRRFGPAIACLLSTPSMVLLTLPLDQFVGDGVPTQTSLIALLVGMTSIVVVAASFTSGSPESSKTTADLTIPLVGFIYYLVLLSVSILADPAGQKSVGFHQPLSPIGPCLGDITDLSASGRQRQIYLCPNELSAATRDVLDPTCDPTRSIDQHWYVVCGRPFDSAGNSGAVCAKMETKFKSIAQESPYVLPRIEAPIQQFKDAVKHCEKWLEGAEPVMEQLHHLQQLPDHERGNVKNQVLLLASALGKWPLVSKLLHNDADPNCEHESSKLTPLHLTTLGGHVSTTQTLLSVPSINVNATDAAGNTPLMCAAQSGFHALVAPLLNHSADYSARNNKGYTAFDVALANGRIKVLKMLMEKWNPLDATNLEEKRNFYKACCFEASKNSWTDILALLENHGVSLNIQSESAADLVLTSCVYMQEGILHFLVARDVPLDQPEHEGMRPLFHACYNGSFNMVKLLCEKHADINAQDSQGRSPAFMAAAGGHLQILQHLEEQECDLNVITKSGDSLLEAAIDSGNFELFVYLRERVQRPANSRATLAHRAAEKLRTDILEAELSEDRDLIEKEDFDGNTPLLLACQRGSKQLLTLLQKLGADFSHANQKGNTPALLLSAIGNLQLLQIVHKAGGDLDHPNWKGDTPILMACRYNHFSVTCKEKLLRFLVEQKAPVDDETTDGMTPLLVAAKADHTESVKILLRSNCRVEQVNSEGRNIVSFSAINGNVEMLNMAIENKADLLVRETSGNTAVIDACRYGRLEVLEILSKQACPLDAKNYESRSGLHLAAEFGFIKIANFLLEKEVNCNSRDKLGNTPLMLAAEKGFDKIIQLLNQKECDVHLHNKEGKTALHFASLGNNTRSIQLLLIAGCNPMQTDNAGATPLMLSCQSSKPEDKNSNEAFKMLCEFSATDGRRSLFFYDNRMQTCVHYAAEVGQYRILEELHNLGLRMDEPNRDGETPLIIAAKGRYRKSVEFLITKCSASVSAVDNKGQSAVHKAALKGHLPVVQLLETNGAEMDRPDSCGRTPLLLAASRGFDSIVNFLQDKRCIDTIVCRERNENILHLAAIDRMTDLTQPCSDGSYLLHACSEMNLTSAASKLLKEGADIECLDRQNQTPFLRAVAKNRTDMAKFLRKKGCKIYVVDVEGRDALMLASINRNHALFDWLLCLNLKVGLQDKYGYSALHHVAKQGSRPMFKTLLLECSEKVAGLVENKHGLTMAHLAARRGNGRLLLEIGNSIHRNLLKTTPGKPSTFGIACYRGWTNIVKKLIALGHSPPVTEMSPYIAAACAGGHLQVLIELLKDGSAAGRHGKLSVVDYLLTTFPENNNRNDILIAAVAQGHSHIVRYMLDQKISADQMDDRQNMPCHVAALRSHASLLPSLVCGELHSAPLNGRRRTLLHLACIGGQESVVRLLLSNATDEFIAAEDGDKCSALLHACSQGSKEIVALLLKQNSVNPNSCGGLHGTTGVHLACQAGRQDLLEVLATAGAALDAADLEGSTGLLMAAARGHADVVRYLLANGCKWDAVNKHGANVIQLAVSGNHMSILTILCEHNFLQPQCFANQCPDAQLEVGHPIGSSASPGDEDCALAYNNLGLCKEMKLGAENADVVEEPDAGPEAGESTSVVNSEGLAVHAGINDDEDEINDVGSWIESRGGRASGAAFSTRQLSVTSSNFARCGKIHELEDGADSSELKLRGTFGRATNFWTVEAQQNSKGDWLVKKCLSWAERQTSGPLKRNKTAKFSIAYHSRIEVCIVHPYVKWHLLQYLDQLYSNRDQDSRLEDVSFHKSITSGVLHGLAELHRRSLVHGSLTLKSVYLTQDKRVMLKGFDGINDILAEFLEPTRNRLLRDAHTKAPELFRDRNRQPTKESDIWSLGILLHQLVTGKTPLANKYDTEVKDFYLEGQVARLPEFLSLGDAQLQSVLAGSCRIDPSSRKSACELMEILRPTARHTSCCEAVDDD</sequence>
<feature type="transmembrane region" description="Helical" evidence="4">
    <location>
        <begin position="163"/>
        <end position="183"/>
    </location>
</feature>
<dbReference type="Proteomes" id="UP000095280">
    <property type="component" value="Unplaced"/>
</dbReference>
<dbReference type="InterPro" id="IPR056704">
    <property type="entry name" value="DUF7802"/>
</dbReference>
<dbReference type="Gene3D" id="1.25.40.20">
    <property type="entry name" value="Ankyrin repeat-containing domain"/>
    <property type="match status" value="9"/>
</dbReference>
<dbReference type="InterPro" id="IPR000719">
    <property type="entry name" value="Prot_kinase_dom"/>
</dbReference>
<dbReference type="InterPro" id="IPR036770">
    <property type="entry name" value="Ankyrin_rpt-contain_sf"/>
</dbReference>
<feature type="transmembrane region" description="Helical" evidence="4">
    <location>
        <begin position="195"/>
        <end position="216"/>
    </location>
</feature>
<feature type="transmembrane region" description="Helical" evidence="4">
    <location>
        <begin position="228"/>
        <end position="248"/>
    </location>
</feature>
<dbReference type="SUPFAM" id="SSF48403">
    <property type="entry name" value="Ankyrin repeat"/>
    <property type="match status" value="5"/>
</dbReference>
<evidence type="ECO:0000256" key="1">
    <source>
        <dbReference type="ARBA" id="ARBA00022737"/>
    </source>
</evidence>
<keyword evidence="6" id="KW-1185">Reference proteome</keyword>
<dbReference type="Gene3D" id="1.10.510.10">
    <property type="entry name" value="Transferase(Phosphotransferase) domain 1"/>
    <property type="match status" value="1"/>
</dbReference>
<keyword evidence="4" id="KW-0812">Transmembrane</keyword>
<organism evidence="6 7">
    <name type="scientific">Macrostomum lignano</name>
    <dbReference type="NCBI Taxonomy" id="282301"/>
    <lineage>
        <taxon>Eukaryota</taxon>
        <taxon>Metazoa</taxon>
        <taxon>Spiralia</taxon>
        <taxon>Lophotrochozoa</taxon>
        <taxon>Platyhelminthes</taxon>
        <taxon>Rhabditophora</taxon>
        <taxon>Macrostomorpha</taxon>
        <taxon>Macrostomida</taxon>
        <taxon>Macrostomidae</taxon>
        <taxon>Macrostomum</taxon>
    </lineage>
</organism>